<dbReference type="Gene3D" id="1.10.8.50">
    <property type="match status" value="1"/>
</dbReference>
<dbReference type="GO" id="GO:0006412">
    <property type="term" value="P:translation"/>
    <property type="evidence" value="ECO:0007669"/>
    <property type="project" value="UniProtKB-UniRule"/>
</dbReference>
<comment type="subunit">
    <text evidence="7">Part of the 30S ribosomal subunit. Forms a loose heterodimer with protein S19. Forms two bridges to the 50S subunit in the 70S ribosome.</text>
</comment>
<comment type="caution">
    <text evidence="10">The sequence shown here is derived from an EMBL/GenBank/DDBJ whole genome shotgun (WGS) entry which is preliminary data.</text>
</comment>
<dbReference type="Gene3D" id="4.10.910.10">
    <property type="entry name" value="30s ribosomal protein s13, domain 2"/>
    <property type="match status" value="1"/>
</dbReference>
<dbReference type="PANTHER" id="PTHR10871:SF1">
    <property type="entry name" value="SMALL RIBOSOMAL SUBUNIT PROTEIN US13M"/>
    <property type="match status" value="1"/>
</dbReference>
<dbReference type="NCBIfam" id="TIGR03631">
    <property type="entry name" value="uS13_bact"/>
    <property type="match status" value="1"/>
</dbReference>
<keyword evidence="5 7" id="KW-0687">Ribonucleoprotein</keyword>
<dbReference type="GO" id="GO:0000049">
    <property type="term" value="F:tRNA binding"/>
    <property type="evidence" value="ECO:0007669"/>
    <property type="project" value="UniProtKB-UniRule"/>
</dbReference>
<dbReference type="Pfam" id="PF00416">
    <property type="entry name" value="Ribosomal_S13"/>
    <property type="match status" value="1"/>
</dbReference>
<dbReference type="InterPro" id="IPR010979">
    <property type="entry name" value="Ribosomal_uS13-like_H2TH"/>
</dbReference>
<keyword evidence="2 7" id="KW-0699">rRNA-binding</keyword>
<feature type="region of interest" description="Disordered" evidence="9">
    <location>
        <begin position="97"/>
        <end position="131"/>
    </location>
</feature>
<reference evidence="10 11" key="1">
    <citation type="journal article" date="2016" name="Nat. Commun.">
        <title>Thousands of microbial genomes shed light on interconnected biogeochemical processes in an aquifer system.</title>
        <authorList>
            <person name="Anantharaman K."/>
            <person name="Brown C.T."/>
            <person name="Hug L.A."/>
            <person name="Sharon I."/>
            <person name="Castelle C.J."/>
            <person name="Probst A.J."/>
            <person name="Thomas B.C."/>
            <person name="Singh A."/>
            <person name="Wilkins M.J."/>
            <person name="Karaoz U."/>
            <person name="Brodie E.L."/>
            <person name="Williams K.H."/>
            <person name="Hubbard S.S."/>
            <person name="Banfield J.F."/>
        </authorList>
    </citation>
    <scope>NUCLEOTIDE SEQUENCE [LARGE SCALE GENOMIC DNA]</scope>
</reference>
<evidence type="ECO:0000256" key="9">
    <source>
        <dbReference type="SAM" id="MobiDB-lite"/>
    </source>
</evidence>
<dbReference type="AlphaFoldDB" id="A0A1F5P2W7"/>
<dbReference type="EMBL" id="MFEN01000020">
    <property type="protein sequence ID" value="OGE84269.1"/>
    <property type="molecule type" value="Genomic_DNA"/>
</dbReference>
<dbReference type="PIRSF" id="PIRSF002134">
    <property type="entry name" value="Ribosomal_S13"/>
    <property type="match status" value="1"/>
</dbReference>
<dbReference type="GO" id="GO:0015935">
    <property type="term" value="C:small ribosomal subunit"/>
    <property type="evidence" value="ECO:0007669"/>
    <property type="project" value="TreeGrafter"/>
</dbReference>
<dbReference type="FunFam" id="1.10.8.50:FF:000001">
    <property type="entry name" value="30S ribosomal protein S13"/>
    <property type="match status" value="1"/>
</dbReference>
<evidence type="ECO:0000256" key="8">
    <source>
        <dbReference type="RuleBase" id="RU003830"/>
    </source>
</evidence>
<name>A0A1F5P2W7_9BACT</name>
<keyword evidence="7" id="KW-0820">tRNA-binding</keyword>
<gene>
    <name evidence="7" type="primary">rpsM</name>
    <name evidence="10" type="ORF">A2846_02975</name>
</gene>
<dbReference type="Proteomes" id="UP000176339">
    <property type="component" value="Unassembled WGS sequence"/>
</dbReference>
<evidence type="ECO:0000256" key="4">
    <source>
        <dbReference type="ARBA" id="ARBA00022980"/>
    </source>
</evidence>
<dbReference type="InterPro" id="IPR018269">
    <property type="entry name" value="Ribosomal_uS13_CS"/>
</dbReference>
<evidence type="ECO:0000256" key="6">
    <source>
        <dbReference type="ARBA" id="ARBA00035166"/>
    </source>
</evidence>
<sequence length="131" mass="14566">MATIRIAGVTLPPNKRIEAALPIIYGIGFPRAKKILEAVKLDPGKRTQDLTEAEVGKLKEYIEGNFKVEGSLRQEVSQNIKRLKEIGSYRGLRHIRGLPVRGQRTKTNSRTVRGNVRRTAGSGRKSSSEKT</sequence>
<protein>
    <recommendedName>
        <fullName evidence="6 7">Small ribosomal subunit protein uS13</fullName>
    </recommendedName>
</protein>
<dbReference type="InterPro" id="IPR019980">
    <property type="entry name" value="Ribosomal_uS13_bac-type"/>
</dbReference>
<dbReference type="PROSITE" id="PS50159">
    <property type="entry name" value="RIBOSOMAL_S13_2"/>
    <property type="match status" value="1"/>
</dbReference>
<evidence type="ECO:0000256" key="5">
    <source>
        <dbReference type="ARBA" id="ARBA00023274"/>
    </source>
</evidence>
<evidence type="ECO:0000313" key="11">
    <source>
        <dbReference type="Proteomes" id="UP000176339"/>
    </source>
</evidence>
<dbReference type="GO" id="GO:0003735">
    <property type="term" value="F:structural constituent of ribosome"/>
    <property type="evidence" value="ECO:0007669"/>
    <property type="project" value="InterPro"/>
</dbReference>
<accession>A0A1F5P2W7</accession>
<keyword evidence="4 7" id="KW-0689">Ribosomal protein</keyword>
<evidence type="ECO:0000256" key="1">
    <source>
        <dbReference type="ARBA" id="ARBA00008080"/>
    </source>
</evidence>
<proteinExistence type="inferred from homology"/>
<dbReference type="GO" id="GO:0019843">
    <property type="term" value="F:rRNA binding"/>
    <property type="evidence" value="ECO:0007669"/>
    <property type="project" value="UniProtKB-UniRule"/>
</dbReference>
<evidence type="ECO:0000256" key="2">
    <source>
        <dbReference type="ARBA" id="ARBA00022730"/>
    </source>
</evidence>
<evidence type="ECO:0000256" key="3">
    <source>
        <dbReference type="ARBA" id="ARBA00022884"/>
    </source>
</evidence>
<comment type="similarity">
    <text evidence="1 7 8">Belongs to the universal ribosomal protein uS13 family.</text>
</comment>
<dbReference type="HAMAP" id="MF_01315">
    <property type="entry name" value="Ribosomal_uS13"/>
    <property type="match status" value="1"/>
</dbReference>
<keyword evidence="3 7" id="KW-0694">RNA-binding</keyword>
<comment type="function">
    <text evidence="7">Located at the top of the head of the 30S subunit, it contacts several helices of the 16S rRNA. In the 70S ribosome it contacts the 23S rRNA (bridge B1a) and protein L5 of the 50S subunit (bridge B1b), connecting the 2 subunits; these bridges are implicated in subunit movement. Contacts the tRNAs in the A and P-sites.</text>
</comment>
<organism evidence="10 11">
    <name type="scientific">Candidatus Doudnabacteria bacterium RIFCSPHIGHO2_01_FULL_49_9</name>
    <dbReference type="NCBI Taxonomy" id="1817827"/>
    <lineage>
        <taxon>Bacteria</taxon>
        <taxon>Candidatus Doudnaibacteriota</taxon>
    </lineage>
</organism>
<dbReference type="SUPFAM" id="SSF46946">
    <property type="entry name" value="S13-like H2TH domain"/>
    <property type="match status" value="1"/>
</dbReference>
<dbReference type="PANTHER" id="PTHR10871">
    <property type="entry name" value="30S RIBOSOMAL PROTEIN S13/40S RIBOSOMAL PROTEIN S18"/>
    <property type="match status" value="1"/>
</dbReference>
<evidence type="ECO:0000256" key="7">
    <source>
        <dbReference type="HAMAP-Rule" id="MF_01315"/>
    </source>
</evidence>
<dbReference type="GO" id="GO:0005829">
    <property type="term" value="C:cytosol"/>
    <property type="evidence" value="ECO:0007669"/>
    <property type="project" value="TreeGrafter"/>
</dbReference>
<dbReference type="PROSITE" id="PS00646">
    <property type="entry name" value="RIBOSOMAL_S13_1"/>
    <property type="match status" value="1"/>
</dbReference>
<dbReference type="InterPro" id="IPR027437">
    <property type="entry name" value="Rbsml_uS13_C"/>
</dbReference>
<dbReference type="InterPro" id="IPR001892">
    <property type="entry name" value="Ribosomal_uS13"/>
</dbReference>
<evidence type="ECO:0000313" key="10">
    <source>
        <dbReference type="EMBL" id="OGE84269.1"/>
    </source>
</evidence>